<sequence length="153" mass="17209">MTVEWVSFIHVLGKHEHSVDVINLCQAIGESPDISADPGEYNDPDGKTKYYKFYQSGIEMGFRKDCLNHIHFYFGNEDGYSPFAGNFVPGIKAGMDRVSVANLLGQPTLSGEGKSDMLLGYINGWLKYENVNYAIHLQFEKNNKLCHATLIKK</sequence>
<evidence type="ECO:0000313" key="2">
    <source>
        <dbReference type="Proteomes" id="UP001063816"/>
    </source>
</evidence>
<name>A0A9J6Q089_9ENTR</name>
<dbReference type="EMBL" id="JAMGZK010000044">
    <property type="protein sequence ID" value="MCU6664244.1"/>
    <property type="molecule type" value="Genomic_DNA"/>
</dbReference>
<dbReference type="AlphaFoldDB" id="A0A9J6Q089"/>
<organism evidence="1 2">
    <name type="scientific">Silvania hatchlandensis</name>
    <dbReference type="NCBI Taxonomy" id="2926469"/>
    <lineage>
        <taxon>Bacteria</taxon>
        <taxon>Pseudomonadati</taxon>
        <taxon>Pseudomonadota</taxon>
        <taxon>Gammaproteobacteria</taxon>
        <taxon>Enterobacterales</taxon>
        <taxon>Enterobacteriaceae</taxon>
        <taxon>Silvania</taxon>
    </lineage>
</organism>
<reference evidence="1" key="1">
    <citation type="submission" date="2022-05" db="EMBL/GenBank/DDBJ databases">
        <title>Description of a novel species of Leclercia; Leclercia tamurae and the Proposal for a Novel Genus Silvania gen. nov. Containing Two Novel Species Silvania hatchlandensis sp. nov. and Silvania confinis sp. nov. Isolated from the Rhizosphere of Oak.</title>
        <authorList>
            <person name="Maddock D.W."/>
            <person name="Brady C.L."/>
            <person name="Denman S."/>
            <person name="Arnold D."/>
        </authorList>
    </citation>
    <scope>NUCLEOTIDE SEQUENCE</scope>
    <source>
        <strain evidence="1">H19S6</strain>
    </source>
</reference>
<accession>A0A9J6Q089</accession>
<dbReference type="RefSeq" id="WP_271281955.1">
    <property type="nucleotide sequence ID" value="NZ_JAMGZK010000044.1"/>
</dbReference>
<gene>
    <name evidence="1" type="ORF">M8014_07805</name>
</gene>
<keyword evidence="2" id="KW-1185">Reference proteome</keyword>
<comment type="caution">
    <text evidence="1">The sequence shown here is derived from an EMBL/GenBank/DDBJ whole genome shotgun (WGS) entry which is preliminary data.</text>
</comment>
<dbReference type="Proteomes" id="UP001063816">
    <property type="component" value="Unassembled WGS sequence"/>
</dbReference>
<evidence type="ECO:0000313" key="1">
    <source>
        <dbReference type="EMBL" id="MCU6664244.1"/>
    </source>
</evidence>
<proteinExistence type="predicted"/>
<protein>
    <submittedName>
        <fullName evidence="1">Uncharacterized protein</fullName>
    </submittedName>
</protein>